<evidence type="ECO:0000256" key="1">
    <source>
        <dbReference type="SAM" id="MobiDB-lite"/>
    </source>
</evidence>
<proteinExistence type="predicted"/>
<reference evidence="2 3" key="1">
    <citation type="submission" date="2023-01" db="EMBL/GenBank/DDBJ databases">
        <title>Analysis of 21 Apiospora genomes using comparative genomics revels a genus with tremendous synthesis potential of carbohydrate active enzymes and secondary metabolites.</title>
        <authorList>
            <person name="Sorensen T."/>
        </authorList>
    </citation>
    <scope>NUCLEOTIDE SEQUENCE [LARGE SCALE GENOMIC DNA]</scope>
    <source>
        <strain evidence="2 3">CBS 20057</strain>
    </source>
</reference>
<accession>A0ABR1SUU0</accession>
<evidence type="ECO:0000313" key="2">
    <source>
        <dbReference type="EMBL" id="KAK8037278.1"/>
    </source>
</evidence>
<evidence type="ECO:0000313" key="3">
    <source>
        <dbReference type="Proteomes" id="UP001396898"/>
    </source>
</evidence>
<name>A0ABR1SUU0_9PEZI</name>
<dbReference type="EMBL" id="JAQQWI010000002">
    <property type="protein sequence ID" value="KAK8037278.1"/>
    <property type="molecule type" value="Genomic_DNA"/>
</dbReference>
<organism evidence="2 3">
    <name type="scientific">Apiospora marii</name>
    <dbReference type="NCBI Taxonomy" id="335849"/>
    <lineage>
        <taxon>Eukaryota</taxon>
        <taxon>Fungi</taxon>
        <taxon>Dikarya</taxon>
        <taxon>Ascomycota</taxon>
        <taxon>Pezizomycotina</taxon>
        <taxon>Sordariomycetes</taxon>
        <taxon>Xylariomycetidae</taxon>
        <taxon>Amphisphaeriales</taxon>
        <taxon>Apiosporaceae</taxon>
        <taxon>Apiospora</taxon>
    </lineage>
</organism>
<dbReference type="Proteomes" id="UP001396898">
    <property type="component" value="Unassembled WGS sequence"/>
</dbReference>
<protein>
    <submittedName>
        <fullName evidence="2">Uncharacterized protein</fullName>
    </submittedName>
</protein>
<gene>
    <name evidence="2" type="ORF">PG991_000624</name>
</gene>
<feature type="compositionally biased region" description="Low complexity" evidence="1">
    <location>
        <begin position="75"/>
        <end position="85"/>
    </location>
</feature>
<keyword evidence="3" id="KW-1185">Reference proteome</keyword>
<feature type="region of interest" description="Disordered" evidence="1">
    <location>
        <begin position="71"/>
        <end position="93"/>
    </location>
</feature>
<comment type="caution">
    <text evidence="2">The sequence shown here is derived from an EMBL/GenBank/DDBJ whole genome shotgun (WGS) entry which is preliminary data.</text>
</comment>
<sequence>MIFRILDSVRKHHLSLRYAGRHLLWTAPALYGYYNLYGRLAESYSTGYIGVARGIAVGTQGTVRQYLAEQKEQKQQQQQQQQQQQDGSCCHATQAKEQQEAKAKLENKEMLVVHGISACNI</sequence>